<feature type="transmembrane region" description="Helical" evidence="1">
    <location>
        <begin position="78"/>
        <end position="97"/>
    </location>
</feature>
<evidence type="ECO:0000313" key="2">
    <source>
        <dbReference type="EMBL" id="EOT43151.1"/>
    </source>
</evidence>
<name>S1NZ53_9ENTE</name>
<dbReference type="HOGENOM" id="CLU_2000356_0_0_9"/>
<sequence length="124" mass="14260">MSRRLLLVSHGIVALFGLYYSIYLLIINPETLFSVEHALSYHPTFDHFLFIFFKFLLISISSFFAYAALRFVLPFSSYYSFGQGLILLGLALIIGYLPLGIRIFLLMMGLFQSSVIVYHKFTLL</sequence>
<dbReference type="RefSeq" id="WP_016171710.1">
    <property type="nucleotide sequence ID" value="NZ_ASWK01000001.1"/>
</dbReference>
<feature type="transmembrane region" description="Helical" evidence="1">
    <location>
        <begin position="47"/>
        <end position="66"/>
    </location>
</feature>
<keyword evidence="3" id="KW-1185">Reference proteome</keyword>
<proteinExistence type="predicted"/>
<dbReference type="AlphaFoldDB" id="S1NZ53"/>
<keyword evidence="1" id="KW-0812">Transmembrane</keyword>
<protein>
    <submittedName>
        <fullName evidence="2">Uncharacterized protein</fullName>
    </submittedName>
</protein>
<organism evidence="2 3">
    <name type="scientific">Enterococcus dispar ATCC 51266</name>
    <dbReference type="NCBI Taxonomy" id="1139219"/>
    <lineage>
        <taxon>Bacteria</taxon>
        <taxon>Bacillati</taxon>
        <taxon>Bacillota</taxon>
        <taxon>Bacilli</taxon>
        <taxon>Lactobacillales</taxon>
        <taxon>Enterococcaceae</taxon>
        <taxon>Enterococcus</taxon>
    </lineage>
</organism>
<keyword evidence="1" id="KW-1133">Transmembrane helix</keyword>
<dbReference type="EMBL" id="AHYR01000003">
    <property type="protein sequence ID" value="EOT43151.1"/>
    <property type="molecule type" value="Genomic_DNA"/>
</dbReference>
<comment type="caution">
    <text evidence="2">The sequence shown here is derived from an EMBL/GenBank/DDBJ whole genome shotgun (WGS) entry which is preliminary data.</text>
</comment>
<keyword evidence="1" id="KW-0472">Membrane</keyword>
<reference evidence="2 3" key="1">
    <citation type="submission" date="2013-03" db="EMBL/GenBank/DDBJ databases">
        <title>The Genome Sequence of Enterococcus dispar ATCC_51266 (Illumina only assembly).</title>
        <authorList>
            <consortium name="The Broad Institute Genomics Platform"/>
            <consortium name="The Broad Institute Genome Sequencing Center for Infectious Disease"/>
            <person name="Earl A."/>
            <person name="Russ C."/>
            <person name="Gilmore M."/>
            <person name="Surin D."/>
            <person name="Walker B."/>
            <person name="Young S."/>
            <person name="Zeng Q."/>
            <person name="Gargeya S."/>
            <person name="Fitzgerald M."/>
            <person name="Haas B."/>
            <person name="Abouelleil A."/>
            <person name="Allen A.W."/>
            <person name="Alvarado L."/>
            <person name="Arachchi H.M."/>
            <person name="Berlin A.M."/>
            <person name="Chapman S.B."/>
            <person name="Gainer-Dewar J."/>
            <person name="Goldberg J."/>
            <person name="Griggs A."/>
            <person name="Gujja S."/>
            <person name="Hansen M."/>
            <person name="Howarth C."/>
            <person name="Imamovic A."/>
            <person name="Ireland A."/>
            <person name="Larimer J."/>
            <person name="McCowan C."/>
            <person name="Murphy C."/>
            <person name="Pearson M."/>
            <person name="Poon T.W."/>
            <person name="Priest M."/>
            <person name="Roberts A."/>
            <person name="Saif S."/>
            <person name="Shea T."/>
            <person name="Sisk P."/>
            <person name="Sykes S."/>
            <person name="Wortman J."/>
            <person name="Nusbaum C."/>
            <person name="Birren B."/>
        </authorList>
    </citation>
    <scope>NUCLEOTIDE SEQUENCE [LARGE SCALE GENOMIC DNA]</scope>
    <source>
        <strain evidence="2 3">ATCC 51266</strain>
    </source>
</reference>
<dbReference type="PATRIC" id="fig|1139219.3.peg.474"/>
<evidence type="ECO:0000256" key="1">
    <source>
        <dbReference type="SAM" id="Phobius"/>
    </source>
</evidence>
<feature type="transmembrane region" description="Helical" evidence="1">
    <location>
        <begin position="7"/>
        <end position="27"/>
    </location>
</feature>
<dbReference type="Proteomes" id="UP000014127">
    <property type="component" value="Unassembled WGS sequence"/>
</dbReference>
<dbReference type="OrthoDB" id="9948913at2"/>
<evidence type="ECO:0000313" key="3">
    <source>
        <dbReference type="Proteomes" id="UP000014127"/>
    </source>
</evidence>
<gene>
    <name evidence="2" type="ORF">OMK_00504</name>
</gene>
<accession>S1NZ53</accession>